<dbReference type="Proteomes" id="UP000287447">
    <property type="component" value="Unassembled WGS sequence"/>
</dbReference>
<dbReference type="EMBL" id="SADE01000004">
    <property type="protein sequence ID" value="RVU33935.1"/>
    <property type="molecule type" value="Genomic_DNA"/>
</dbReference>
<comment type="caution">
    <text evidence="1">The sequence shown here is derived from an EMBL/GenBank/DDBJ whole genome shotgun (WGS) entry which is preliminary data.</text>
</comment>
<proteinExistence type="predicted"/>
<organism evidence="1 2">
    <name type="scientific">Hwanghaeella grinnelliae</name>
    <dbReference type="NCBI Taxonomy" id="2500179"/>
    <lineage>
        <taxon>Bacteria</taxon>
        <taxon>Pseudomonadati</taxon>
        <taxon>Pseudomonadota</taxon>
        <taxon>Alphaproteobacteria</taxon>
        <taxon>Rhodospirillales</taxon>
        <taxon>Rhodospirillaceae</taxon>
        <taxon>Hwanghaeella</taxon>
    </lineage>
</organism>
<reference evidence="2" key="1">
    <citation type="submission" date="2019-01" db="EMBL/GenBank/DDBJ databases">
        <title>Gri0909 isolated from a small marine red alga.</title>
        <authorList>
            <person name="Kim J."/>
            <person name="Jeong S.E."/>
            <person name="Jeon C.O."/>
        </authorList>
    </citation>
    <scope>NUCLEOTIDE SEQUENCE [LARGE SCALE GENOMIC DNA]</scope>
    <source>
        <strain evidence="2">Gri0909</strain>
    </source>
</reference>
<evidence type="ECO:0000313" key="1">
    <source>
        <dbReference type="EMBL" id="RVU33935.1"/>
    </source>
</evidence>
<evidence type="ECO:0000313" key="2">
    <source>
        <dbReference type="Proteomes" id="UP000287447"/>
    </source>
</evidence>
<protein>
    <submittedName>
        <fullName evidence="1">Uncharacterized protein</fullName>
    </submittedName>
</protein>
<dbReference type="AlphaFoldDB" id="A0A437QH95"/>
<sequence length="97" mass="11349">MINLPRMLLKLIRDDSRIHTSTEPCHIKGDIFRHFSRVESIVTLQAPSTLPHHEMRMLRKAASFAYGAMEMTEIIWPLNRLNRDWLGKPPETEKPDN</sequence>
<accession>A0A437QH95</accession>
<keyword evidence="2" id="KW-1185">Reference proteome</keyword>
<dbReference type="RefSeq" id="WP_127767965.1">
    <property type="nucleotide sequence ID" value="NZ_SADE01000004.1"/>
</dbReference>
<name>A0A437QH95_9PROT</name>
<gene>
    <name evidence="1" type="ORF">EOI86_22670</name>
</gene>